<evidence type="ECO:0000313" key="1">
    <source>
        <dbReference type="EMBL" id="KAA6354918.1"/>
    </source>
</evidence>
<evidence type="ECO:0000313" key="3">
    <source>
        <dbReference type="Proteomes" id="UP000324800"/>
    </source>
</evidence>
<dbReference type="AlphaFoldDB" id="A0A5J4UTR3"/>
<organism evidence="2 3">
    <name type="scientific">Streblomastix strix</name>
    <dbReference type="NCBI Taxonomy" id="222440"/>
    <lineage>
        <taxon>Eukaryota</taxon>
        <taxon>Metamonada</taxon>
        <taxon>Preaxostyla</taxon>
        <taxon>Oxymonadida</taxon>
        <taxon>Streblomastigidae</taxon>
        <taxon>Streblomastix</taxon>
    </lineage>
</organism>
<sequence length="28" mass="3135">DKLQADISQLELYIFGDNAAIIVAGRWN</sequence>
<evidence type="ECO:0000313" key="2">
    <source>
        <dbReference type="EMBL" id="KAA6373644.1"/>
    </source>
</evidence>
<dbReference type="EMBL" id="SNRW01012568">
    <property type="protein sequence ID" value="KAA6373644.1"/>
    <property type="molecule type" value="Genomic_DNA"/>
</dbReference>
<dbReference type="EMBL" id="SNRW01035482">
    <property type="protein sequence ID" value="KAA6354918.1"/>
    <property type="molecule type" value="Genomic_DNA"/>
</dbReference>
<dbReference type="Proteomes" id="UP000324800">
    <property type="component" value="Unassembled WGS sequence"/>
</dbReference>
<name>A0A5J4UTR3_9EUKA</name>
<gene>
    <name evidence="2" type="ORF">EZS28_030828</name>
    <name evidence="1" type="ORF">EZS28_049554</name>
</gene>
<protein>
    <submittedName>
        <fullName evidence="2">Uncharacterized protein</fullName>
    </submittedName>
</protein>
<reference evidence="2 3" key="1">
    <citation type="submission" date="2019-03" db="EMBL/GenBank/DDBJ databases">
        <title>Single cell metagenomics reveals metabolic interactions within the superorganism composed of flagellate Streblomastix strix and complex community of Bacteroidetes bacteria on its surface.</title>
        <authorList>
            <person name="Treitli S.C."/>
            <person name="Kolisko M."/>
            <person name="Husnik F."/>
            <person name="Keeling P."/>
            <person name="Hampl V."/>
        </authorList>
    </citation>
    <scope>NUCLEOTIDE SEQUENCE [LARGE SCALE GENOMIC DNA]</scope>
    <source>
        <strain evidence="2">ST1C</strain>
    </source>
</reference>
<proteinExistence type="predicted"/>
<accession>A0A5J4UTR3</accession>
<comment type="caution">
    <text evidence="2">The sequence shown here is derived from an EMBL/GenBank/DDBJ whole genome shotgun (WGS) entry which is preliminary data.</text>
</comment>
<feature type="non-terminal residue" evidence="2">
    <location>
        <position position="1"/>
    </location>
</feature>